<dbReference type="Proteomes" id="UP000265566">
    <property type="component" value="Chromosome 3"/>
</dbReference>
<dbReference type="EMBL" id="PSQE01000003">
    <property type="protein sequence ID" value="RHN69722.1"/>
    <property type="molecule type" value="Genomic_DNA"/>
</dbReference>
<protein>
    <submittedName>
        <fullName evidence="2">Uncharacterized protein</fullName>
    </submittedName>
</protein>
<dbReference type="PANTHER" id="PTHR37258">
    <property type="entry name" value="FANTOM PROTEIN"/>
    <property type="match status" value="1"/>
</dbReference>
<dbReference type="AlphaFoldDB" id="A0A396IVZ0"/>
<reference evidence="3" key="1">
    <citation type="journal article" date="2018" name="Nat. Plants">
        <title>Whole-genome landscape of Medicago truncatula symbiotic genes.</title>
        <authorList>
            <person name="Pecrix Y."/>
            <person name="Staton S.E."/>
            <person name="Sallet E."/>
            <person name="Lelandais-Briere C."/>
            <person name="Moreau S."/>
            <person name="Carrere S."/>
            <person name="Blein T."/>
            <person name="Jardinaud M.F."/>
            <person name="Latrasse D."/>
            <person name="Zouine M."/>
            <person name="Zahm M."/>
            <person name="Kreplak J."/>
            <person name="Mayjonade B."/>
            <person name="Satge C."/>
            <person name="Perez M."/>
            <person name="Cauet S."/>
            <person name="Marande W."/>
            <person name="Chantry-Darmon C."/>
            <person name="Lopez-Roques C."/>
            <person name="Bouchez O."/>
            <person name="Berard A."/>
            <person name="Debelle F."/>
            <person name="Munos S."/>
            <person name="Bendahmane A."/>
            <person name="Berges H."/>
            <person name="Niebel A."/>
            <person name="Buitink J."/>
            <person name="Frugier F."/>
            <person name="Benhamed M."/>
            <person name="Crespi M."/>
            <person name="Gouzy J."/>
            <person name="Gamas P."/>
        </authorList>
    </citation>
    <scope>NUCLEOTIDE SEQUENCE [LARGE SCALE GENOMIC DNA]</scope>
    <source>
        <strain evidence="3">cv. Jemalong A17</strain>
    </source>
</reference>
<gene>
    <name evidence="2" type="ORF">MtrunA17_Chr3g0127871</name>
</gene>
<accession>A0A396IVZ0</accession>
<name>A0A396IVZ0_MEDTR</name>
<dbReference type="PANTHER" id="PTHR37258:SF1">
    <property type="entry name" value="FANTOM PROTEIN"/>
    <property type="match status" value="1"/>
</dbReference>
<evidence type="ECO:0000313" key="3">
    <source>
        <dbReference type="Proteomes" id="UP000265566"/>
    </source>
</evidence>
<dbReference type="Gramene" id="rna18233">
    <property type="protein sequence ID" value="RHN69722.1"/>
    <property type="gene ID" value="gene18233"/>
</dbReference>
<evidence type="ECO:0000313" key="2">
    <source>
        <dbReference type="EMBL" id="RHN69722.1"/>
    </source>
</evidence>
<organism evidence="2 3">
    <name type="scientific">Medicago truncatula</name>
    <name type="common">Barrel medic</name>
    <name type="synonym">Medicago tribuloides</name>
    <dbReference type="NCBI Taxonomy" id="3880"/>
    <lineage>
        <taxon>Eukaryota</taxon>
        <taxon>Viridiplantae</taxon>
        <taxon>Streptophyta</taxon>
        <taxon>Embryophyta</taxon>
        <taxon>Tracheophyta</taxon>
        <taxon>Spermatophyta</taxon>
        <taxon>Magnoliopsida</taxon>
        <taxon>eudicotyledons</taxon>
        <taxon>Gunneridae</taxon>
        <taxon>Pentapetalae</taxon>
        <taxon>rosids</taxon>
        <taxon>fabids</taxon>
        <taxon>Fabales</taxon>
        <taxon>Fabaceae</taxon>
        <taxon>Papilionoideae</taxon>
        <taxon>50 kb inversion clade</taxon>
        <taxon>NPAAA clade</taxon>
        <taxon>Hologalegina</taxon>
        <taxon>IRL clade</taxon>
        <taxon>Trifolieae</taxon>
        <taxon>Medicago</taxon>
    </lineage>
</organism>
<comment type="caution">
    <text evidence="2">The sequence shown here is derived from an EMBL/GenBank/DDBJ whole genome shotgun (WGS) entry which is preliminary data.</text>
</comment>
<proteinExistence type="predicted"/>
<evidence type="ECO:0000256" key="1">
    <source>
        <dbReference type="SAM" id="MobiDB-lite"/>
    </source>
</evidence>
<sequence length="278" mass="31086">MFEFHSCELRGITDPLFFSTLPYHHSFIHSHSQFSIPSLPNSSFFLSVHSPLLSFFLRPPSIMICSPRSNKPGSNWLDRLRSNKGIPTDDNLDLDTFILNLATHSPQPRPIKPLRHRPPITHDDPPLTTVLAHLFNPGAATITSKKCPRKQTNPKIFIPSSTIISTTTANAPAATGVDAAVDVENRGVEGEDGEEDFKGFTKSEVTVIDTSCPVWKVDKFVFRRNNVWKIRERKQKNKFVAKKKSKSTHELDIHGIGSSKDNTINTGGEKPVKKLKVI</sequence>
<feature type="region of interest" description="Disordered" evidence="1">
    <location>
        <begin position="253"/>
        <end position="278"/>
    </location>
</feature>